<reference evidence="16" key="2">
    <citation type="submission" date="2025-04" db="UniProtKB">
        <authorList>
            <consortium name="RefSeq"/>
        </authorList>
    </citation>
    <scope>IDENTIFICATION</scope>
    <source>
        <strain evidence="16">Aabys</strain>
    </source>
</reference>
<comment type="cofactor">
    <cofactor evidence="2">
        <name>Mg(2+)</name>
        <dbReference type="ChEBI" id="CHEBI:18420"/>
    </cofactor>
</comment>
<keyword evidence="7" id="KW-0548">Nucleotidyltransferase</keyword>
<dbReference type="STRING" id="7370.A0A1I8NBL3"/>
<name>A0A1I8NBL3_MUSDO</name>
<dbReference type="NCBIfam" id="TIGR00335">
    <property type="entry name" value="primase_sml"/>
    <property type="match status" value="1"/>
</dbReference>
<dbReference type="PANTHER" id="PTHR10536">
    <property type="entry name" value="DNA PRIMASE SMALL SUBUNIT"/>
    <property type="match status" value="1"/>
</dbReference>
<dbReference type="AlphaFoldDB" id="A0A1I8NBL3"/>
<evidence type="ECO:0000256" key="11">
    <source>
        <dbReference type="ARBA" id="ARBA00023163"/>
    </source>
</evidence>
<dbReference type="GO" id="GO:0046872">
    <property type="term" value="F:metal ion binding"/>
    <property type="evidence" value="ECO:0007669"/>
    <property type="project" value="UniProtKB-KW"/>
</dbReference>
<keyword evidence="11" id="KW-0804">Transcription</keyword>
<evidence type="ECO:0000256" key="12">
    <source>
        <dbReference type="RuleBase" id="RU003514"/>
    </source>
</evidence>
<dbReference type="KEGG" id="mde:101888479"/>
<dbReference type="VEuPathDB" id="VectorBase:MDOMA2_011657"/>
<dbReference type="EC" id="2.7.7.-" evidence="12"/>
<keyword evidence="10" id="KW-0862">Zinc</keyword>
<keyword evidence="4 12" id="KW-0240">DNA-directed RNA polymerase</keyword>
<evidence type="ECO:0000256" key="6">
    <source>
        <dbReference type="ARBA" id="ARBA00022679"/>
    </source>
</evidence>
<keyword evidence="9" id="KW-0479">Metal-binding</keyword>
<dbReference type="GO" id="GO:0006270">
    <property type="term" value="P:DNA replication initiation"/>
    <property type="evidence" value="ECO:0007669"/>
    <property type="project" value="UniProtKB-ARBA"/>
</dbReference>
<feature type="compositionally biased region" description="Low complexity" evidence="13">
    <location>
        <begin position="7"/>
        <end position="20"/>
    </location>
</feature>
<dbReference type="OrthoDB" id="19606at2759"/>
<evidence type="ECO:0000256" key="8">
    <source>
        <dbReference type="ARBA" id="ARBA00022705"/>
    </source>
</evidence>
<dbReference type="GO" id="GO:0006269">
    <property type="term" value="P:DNA replication, synthesis of primer"/>
    <property type="evidence" value="ECO:0007669"/>
    <property type="project" value="UniProtKB-KW"/>
</dbReference>
<evidence type="ECO:0000256" key="4">
    <source>
        <dbReference type="ARBA" id="ARBA00022478"/>
    </source>
</evidence>
<evidence type="ECO:0000256" key="9">
    <source>
        <dbReference type="ARBA" id="ARBA00022723"/>
    </source>
</evidence>
<dbReference type="Proteomes" id="UP001652621">
    <property type="component" value="Unplaced"/>
</dbReference>
<comment type="cofactor">
    <cofactor evidence="1">
        <name>Mn(2+)</name>
        <dbReference type="ChEBI" id="CHEBI:29035"/>
    </cofactor>
</comment>
<dbReference type="eggNOG" id="KOG2851">
    <property type="taxonomic scope" value="Eukaryota"/>
</dbReference>
<evidence type="ECO:0000256" key="10">
    <source>
        <dbReference type="ARBA" id="ARBA00022833"/>
    </source>
</evidence>
<dbReference type="Pfam" id="PF01896">
    <property type="entry name" value="DNA_primase_S"/>
    <property type="match status" value="1"/>
</dbReference>
<dbReference type="Gene3D" id="3.90.920.10">
    <property type="entry name" value="DNA primase, PRIM domain"/>
    <property type="match status" value="1"/>
</dbReference>
<dbReference type="SUPFAM" id="SSF56747">
    <property type="entry name" value="Prim-pol domain"/>
    <property type="match status" value="1"/>
</dbReference>
<evidence type="ECO:0000313" key="15">
    <source>
        <dbReference type="Proteomes" id="UP001652621"/>
    </source>
</evidence>
<proteinExistence type="inferred from homology"/>
<evidence type="ECO:0000313" key="16">
    <source>
        <dbReference type="RefSeq" id="XP_005182655.1"/>
    </source>
</evidence>
<dbReference type="InterPro" id="IPR014052">
    <property type="entry name" value="DNA_primase_ssu_euk/arc"/>
</dbReference>
<evidence type="ECO:0000256" key="5">
    <source>
        <dbReference type="ARBA" id="ARBA00022515"/>
    </source>
</evidence>
<evidence type="ECO:0000256" key="1">
    <source>
        <dbReference type="ARBA" id="ARBA00001936"/>
    </source>
</evidence>
<dbReference type="EnsemblMetazoa" id="MDOA013566-RA">
    <property type="protein sequence ID" value="MDOA013566-PA"/>
    <property type="gene ID" value="MDOA013566"/>
</dbReference>
<gene>
    <name evidence="14" type="primary">101888479</name>
    <name evidence="16" type="synonym">LOC101888479</name>
</gene>
<keyword evidence="5 12" id="KW-0639">Primosome</keyword>
<reference evidence="14" key="1">
    <citation type="submission" date="2020-05" db="UniProtKB">
        <authorList>
            <consortium name="EnsemblMetazoa"/>
        </authorList>
    </citation>
    <scope>IDENTIFICATION</scope>
    <source>
        <strain evidence="14">Aabys</strain>
    </source>
</reference>
<feature type="region of interest" description="Disordered" evidence="13">
    <location>
        <begin position="1"/>
        <end position="27"/>
    </location>
</feature>
<dbReference type="InterPro" id="IPR002755">
    <property type="entry name" value="DNA_primase_S"/>
</dbReference>
<comment type="similarity">
    <text evidence="3 12">Belongs to the eukaryotic-type primase small subunit family.</text>
</comment>
<protein>
    <recommendedName>
        <fullName evidence="12">DNA primase</fullName>
        <ecNumber evidence="12">2.7.7.-</ecNumber>
    </recommendedName>
</protein>
<dbReference type="CDD" id="cd04860">
    <property type="entry name" value="AE_Prim_S"/>
    <property type="match status" value="1"/>
</dbReference>
<dbReference type="EnsemblMetazoa" id="MDOA013566-RB">
    <property type="protein sequence ID" value="MDOA013566-PB"/>
    <property type="gene ID" value="MDOA013566"/>
</dbReference>
<dbReference type="FunFam" id="3.90.920.10:FF:000001">
    <property type="entry name" value="DNA primase"/>
    <property type="match status" value="1"/>
</dbReference>
<dbReference type="VEuPathDB" id="VectorBase:MDOA013566"/>
<keyword evidence="6 12" id="KW-0808">Transferase</keyword>
<dbReference type="GO" id="GO:0005658">
    <property type="term" value="C:alpha DNA polymerase:primase complex"/>
    <property type="evidence" value="ECO:0007669"/>
    <property type="project" value="UniProtKB-ARBA"/>
</dbReference>
<dbReference type="GO" id="GO:0003899">
    <property type="term" value="F:DNA-directed RNA polymerase activity"/>
    <property type="evidence" value="ECO:0007669"/>
    <property type="project" value="InterPro"/>
</dbReference>
<evidence type="ECO:0000256" key="3">
    <source>
        <dbReference type="ARBA" id="ARBA00009762"/>
    </source>
</evidence>
<evidence type="ECO:0000313" key="14">
    <source>
        <dbReference type="EnsemblMetazoa" id="MDOA013566-PB"/>
    </source>
</evidence>
<sequence>MPEMETENTNSTTTEPVTAENPDEKQKKTTYAAVYDPECLPDMLPVYYRRLFPHKPFYRWLSYGLSEDGIFVNREISFTLHDDIYIRYLCFETQQEFEKELCTRCPFKIDIGAVMNTRPKNNRISAAAMAPVQRELVFDIDMTDYDDVRTCCSDKSVCQKCWKFMAVAANILDTAVKEDFGWEHILWVFSGRRGIHCWICDYEARHLDTQGRSAVAEYLQIINNAMGSNGASVSRVFIGERMHHSVRRAYQIIEPAFEEIILRDQNLFSSPKGIEKLCNFIGDEVARQETEQFLLNNVEDGAPALKVWEAFKRYANSMRCNATQSVWSRRLKNIIEEIQLACLYPRLDINVTKGFNHLLKAPFCIHPSTGKVCVPFNASVAGKFNPTTVPTIAQLLQEINAFDEKNKAEDEADEKSRIKDYKKTSMFKGVVVFEEFVRKLETSLKAKSKKLNEINMEF</sequence>
<keyword evidence="8 12" id="KW-0235">DNA replication</keyword>
<keyword evidence="15" id="KW-1185">Reference proteome</keyword>
<organism evidence="14">
    <name type="scientific">Musca domestica</name>
    <name type="common">House fly</name>
    <dbReference type="NCBI Taxonomy" id="7370"/>
    <lineage>
        <taxon>Eukaryota</taxon>
        <taxon>Metazoa</taxon>
        <taxon>Ecdysozoa</taxon>
        <taxon>Arthropoda</taxon>
        <taxon>Hexapoda</taxon>
        <taxon>Insecta</taxon>
        <taxon>Pterygota</taxon>
        <taxon>Neoptera</taxon>
        <taxon>Endopterygota</taxon>
        <taxon>Diptera</taxon>
        <taxon>Brachycera</taxon>
        <taxon>Muscomorpha</taxon>
        <taxon>Muscoidea</taxon>
        <taxon>Muscidae</taxon>
        <taxon>Musca</taxon>
    </lineage>
</organism>
<accession>A0A1I8NBL3</accession>
<dbReference type="RefSeq" id="XP_005182655.1">
    <property type="nucleotide sequence ID" value="XM_005182598.3"/>
</dbReference>
<evidence type="ECO:0000256" key="2">
    <source>
        <dbReference type="ARBA" id="ARBA00001946"/>
    </source>
</evidence>
<evidence type="ECO:0000256" key="13">
    <source>
        <dbReference type="SAM" id="MobiDB-lite"/>
    </source>
</evidence>
<evidence type="ECO:0000256" key="7">
    <source>
        <dbReference type="ARBA" id="ARBA00022695"/>
    </source>
</evidence>